<comment type="caution">
    <text evidence="2">The sequence shown here is derived from an EMBL/GenBank/DDBJ whole genome shotgun (WGS) entry which is preliminary data.</text>
</comment>
<proteinExistence type="predicted"/>
<dbReference type="InterPro" id="IPR035093">
    <property type="entry name" value="RelE/ParE_toxin_dom_sf"/>
</dbReference>
<dbReference type="Pfam" id="PF05016">
    <property type="entry name" value="ParE_toxin"/>
    <property type="match status" value="1"/>
</dbReference>
<protein>
    <submittedName>
        <fullName evidence="2">ParE-like toxin of type II ParDE toxin-antitoxin system</fullName>
    </submittedName>
</protein>
<dbReference type="OrthoDB" id="595476at2"/>
<dbReference type="AlphaFoldDB" id="A0A4R8DEG8"/>
<evidence type="ECO:0000313" key="3">
    <source>
        <dbReference type="Proteomes" id="UP000294498"/>
    </source>
</evidence>
<dbReference type="Gene3D" id="3.30.2310.20">
    <property type="entry name" value="RelE-like"/>
    <property type="match status" value="1"/>
</dbReference>
<evidence type="ECO:0000256" key="1">
    <source>
        <dbReference type="ARBA" id="ARBA00022649"/>
    </source>
</evidence>
<name>A0A4R8DEG8_9BACT</name>
<accession>A0A4R8DEG8</accession>
<keyword evidence="3" id="KW-1185">Reference proteome</keyword>
<dbReference type="RefSeq" id="WP_133995766.1">
    <property type="nucleotide sequence ID" value="NZ_SODV01000002.1"/>
</dbReference>
<keyword evidence="1" id="KW-1277">Toxin-antitoxin system</keyword>
<organism evidence="2 3">
    <name type="scientific">Dinghuibacter silviterrae</name>
    <dbReference type="NCBI Taxonomy" id="1539049"/>
    <lineage>
        <taxon>Bacteria</taxon>
        <taxon>Pseudomonadati</taxon>
        <taxon>Bacteroidota</taxon>
        <taxon>Chitinophagia</taxon>
        <taxon>Chitinophagales</taxon>
        <taxon>Chitinophagaceae</taxon>
        <taxon>Dinghuibacter</taxon>
    </lineage>
</organism>
<evidence type="ECO:0000313" key="2">
    <source>
        <dbReference type="EMBL" id="TDW95943.1"/>
    </source>
</evidence>
<dbReference type="InterPro" id="IPR007712">
    <property type="entry name" value="RelE/ParE_toxin"/>
</dbReference>
<reference evidence="2 3" key="1">
    <citation type="submission" date="2019-03" db="EMBL/GenBank/DDBJ databases">
        <title>Genomic Encyclopedia of Type Strains, Phase IV (KMG-IV): sequencing the most valuable type-strain genomes for metagenomic binning, comparative biology and taxonomic classification.</title>
        <authorList>
            <person name="Goeker M."/>
        </authorList>
    </citation>
    <scope>NUCLEOTIDE SEQUENCE [LARGE SCALE GENOMIC DNA]</scope>
    <source>
        <strain evidence="2 3">DSM 100059</strain>
    </source>
</reference>
<sequence length="97" mass="11413">MHFKLEIRPLAAIEIWEAFDWYELQRDGLGAEFIDELDAFYTSLLRNPTSYSYYDKPVRQGKMSRFPYVVVFEIIDDSIIVYSVFMTSQDPGKKRSG</sequence>
<gene>
    <name evidence="2" type="ORF">EDB95_3764</name>
</gene>
<dbReference type="EMBL" id="SODV01000002">
    <property type="protein sequence ID" value="TDW95943.1"/>
    <property type="molecule type" value="Genomic_DNA"/>
</dbReference>
<dbReference type="Proteomes" id="UP000294498">
    <property type="component" value="Unassembled WGS sequence"/>
</dbReference>